<keyword evidence="6 14" id="KW-0812">Transmembrane</keyword>
<keyword evidence="14" id="KW-0961">Cell wall biogenesis/degradation</keyword>
<comment type="subcellular location">
    <subcellularLocation>
        <location evidence="1 14">Cell membrane</location>
        <topology evidence="1 14">Multi-pass membrane protein</topology>
    </subcellularLocation>
</comment>
<evidence type="ECO:0000256" key="9">
    <source>
        <dbReference type="ARBA" id="ARBA00023136"/>
    </source>
</evidence>
<keyword evidence="8 14" id="KW-1133">Transmembrane helix</keyword>
<comment type="caution">
    <text evidence="15">The sequence shown here is derived from an EMBL/GenBank/DDBJ whole genome shotgun (WGS) entry which is preliminary data.</text>
</comment>
<dbReference type="GO" id="GO:0050380">
    <property type="term" value="F:undecaprenyl-diphosphatase activity"/>
    <property type="evidence" value="ECO:0007669"/>
    <property type="project" value="UniProtKB-EC"/>
</dbReference>
<feature type="transmembrane region" description="Helical" evidence="14">
    <location>
        <begin position="183"/>
        <end position="199"/>
    </location>
</feature>
<gene>
    <name evidence="14" type="primary">uppP</name>
    <name evidence="15" type="ORF">ACFSJ3_13040</name>
</gene>
<dbReference type="HAMAP" id="MF_01006">
    <property type="entry name" value="Undec_diphosphatase"/>
    <property type="match status" value="1"/>
</dbReference>
<dbReference type="NCBIfam" id="NF001393">
    <property type="entry name" value="PRK00281.2-4"/>
    <property type="match status" value="1"/>
</dbReference>
<evidence type="ECO:0000256" key="11">
    <source>
        <dbReference type="ARBA" id="ARBA00032707"/>
    </source>
</evidence>
<feature type="transmembrane region" description="Helical" evidence="14">
    <location>
        <begin position="250"/>
        <end position="266"/>
    </location>
</feature>
<evidence type="ECO:0000256" key="5">
    <source>
        <dbReference type="ARBA" id="ARBA00022475"/>
    </source>
</evidence>
<feature type="transmembrane region" description="Helical" evidence="14">
    <location>
        <begin position="219"/>
        <end position="238"/>
    </location>
</feature>
<feature type="transmembrane region" description="Helical" evidence="14">
    <location>
        <begin position="109"/>
        <end position="131"/>
    </location>
</feature>
<evidence type="ECO:0000256" key="1">
    <source>
        <dbReference type="ARBA" id="ARBA00004651"/>
    </source>
</evidence>
<dbReference type="RefSeq" id="WP_345339783.1">
    <property type="nucleotide sequence ID" value="NZ_BAABLI010000011.1"/>
</dbReference>
<keyword evidence="14" id="KW-0573">Peptidoglycan synthesis</keyword>
<comment type="function">
    <text evidence="14">Catalyzes the dephosphorylation of undecaprenyl diphosphate (UPP). Confers resistance to bacitracin.</text>
</comment>
<dbReference type="InterPro" id="IPR003824">
    <property type="entry name" value="UppP"/>
</dbReference>
<reference evidence="16" key="1">
    <citation type="journal article" date="2019" name="Int. J. Syst. Evol. Microbiol.">
        <title>The Global Catalogue of Microorganisms (GCM) 10K type strain sequencing project: providing services to taxonomists for standard genome sequencing and annotation.</title>
        <authorList>
            <consortium name="The Broad Institute Genomics Platform"/>
            <consortium name="The Broad Institute Genome Sequencing Center for Infectious Disease"/>
            <person name="Wu L."/>
            <person name="Ma J."/>
        </authorList>
    </citation>
    <scope>NUCLEOTIDE SEQUENCE [LARGE SCALE GENOMIC DNA]</scope>
    <source>
        <strain evidence="16">CGMCC 1.10992</strain>
    </source>
</reference>
<proteinExistence type="inferred from homology"/>
<keyword evidence="7 14" id="KW-0378">Hydrolase</keyword>
<evidence type="ECO:0000313" key="16">
    <source>
        <dbReference type="Proteomes" id="UP001597380"/>
    </source>
</evidence>
<dbReference type="Pfam" id="PF02673">
    <property type="entry name" value="BacA"/>
    <property type="match status" value="1"/>
</dbReference>
<accession>A0ABW4XMT5</accession>
<organism evidence="15 16">
    <name type="scientific">Corallincola platygyrae</name>
    <dbReference type="NCBI Taxonomy" id="1193278"/>
    <lineage>
        <taxon>Bacteria</taxon>
        <taxon>Pseudomonadati</taxon>
        <taxon>Pseudomonadota</taxon>
        <taxon>Gammaproteobacteria</taxon>
        <taxon>Alteromonadales</taxon>
        <taxon>Psychromonadaceae</taxon>
        <taxon>Corallincola</taxon>
    </lineage>
</organism>
<comment type="miscellaneous">
    <text evidence="14">Bacitracin is thought to be involved in the inhibition of peptidoglycan synthesis by sequestering undecaprenyl diphosphate, thereby reducing the pool of lipid carrier available.</text>
</comment>
<keyword evidence="10 14" id="KW-0046">Antibiotic resistance</keyword>
<protein>
    <recommendedName>
        <fullName evidence="4 14">Undecaprenyl-diphosphatase</fullName>
        <ecNumber evidence="3 14">3.6.1.27</ecNumber>
    </recommendedName>
    <alternativeName>
        <fullName evidence="12 14">Bacitracin resistance protein</fullName>
    </alternativeName>
    <alternativeName>
        <fullName evidence="11 14">Undecaprenyl pyrophosphate phosphatase</fullName>
    </alternativeName>
</protein>
<name>A0ABW4XMT5_9GAMM</name>
<dbReference type="NCBIfam" id="TIGR00753">
    <property type="entry name" value="undec_PP_bacA"/>
    <property type="match status" value="1"/>
</dbReference>
<sequence>MSTLEVIILALIQGLTEFLPISSSAHLILPSALLGWNDQGLAFDVAVHVGTLLAVIIYFREEVWRMTQDWFASVFGRGFTTEAQLAWSVVLATIPAGLFGLLAGDLIEILARSAAVIAATTIVFGLLLWWADIKAKLQLDEYAVGWKKALIIGCAQAMALIPGTSRSGITITAGLMLGLTREAAARFSFLMSIPIIFLAGGLETKKLIESADPVQWDQIALGTAISFFAAYACIHVFLKLVSRMGMLPFVIYRLGLGAVLVAFLLWA</sequence>
<evidence type="ECO:0000256" key="14">
    <source>
        <dbReference type="HAMAP-Rule" id="MF_01006"/>
    </source>
</evidence>
<evidence type="ECO:0000256" key="4">
    <source>
        <dbReference type="ARBA" id="ARBA00021581"/>
    </source>
</evidence>
<keyword evidence="9 14" id="KW-0472">Membrane</keyword>
<evidence type="ECO:0000256" key="12">
    <source>
        <dbReference type="ARBA" id="ARBA00032932"/>
    </source>
</evidence>
<keyword evidence="5 14" id="KW-1003">Cell membrane</keyword>
<comment type="catalytic activity">
    <reaction evidence="13 14">
        <text>di-trans,octa-cis-undecaprenyl diphosphate + H2O = di-trans,octa-cis-undecaprenyl phosphate + phosphate + H(+)</text>
        <dbReference type="Rhea" id="RHEA:28094"/>
        <dbReference type="ChEBI" id="CHEBI:15377"/>
        <dbReference type="ChEBI" id="CHEBI:15378"/>
        <dbReference type="ChEBI" id="CHEBI:43474"/>
        <dbReference type="ChEBI" id="CHEBI:58405"/>
        <dbReference type="ChEBI" id="CHEBI:60392"/>
        <dbReference type="EC" id="3.6.1.27"/>
    </reaction>
</comment>
<evidence type="ECO:0000256" key="2">
    <source>
        <dbReference type="ARBA" id="ARBA00010621"/>
    </source>
</evidence>
<evidence type="ECO:0000256" key="7">
    <source>
        <dbReference type="ARBA" id="ARBA00022801"/>
    </source>
</evidence>
<evidence type="ECO:0000256" key="13">
    <source>
        <dbReference type="ARBA" id="ARBA00047594"/>
    </source>
</evidence>
<evidence type="ECO:0000256" key="3">
    <source>
        <dbReference type="ARBA" id="ARBA00012374"/>
    </source>
</evidence>
<feature type="transmembrane region" description="Helical" evidence="14">
    <location>
        <begin position="41"/>
        <end position="59"/>
    </location>
</feature>
<comment type="similarity">
    <text evidence="2 14">Belongs to the UppP family.</text>
</comment>
<evidence type="ECO:0000256" key="6">
    <source>
        <dbReference type="ARBA" id="ARBA00022692"/>
    </source>
</evidence>
<dbReference type="PANTHER" id="PTHR30622:SF4">
    <property type="entry name" value="UNDECAPRENYL-DIPHOSPHATASE"/>
    <property type="match status" value="1"/>
</dbReference>
<evidence type="ECO:0000256" key="8">
    <source>
        <dbReference type="ARBA" id="ARBA00022989"/>
    </source>
</evidence>
<dbReference type="EMBL" id="JBHUHT010000014">
    <property type="protein sequence ID" value="MFD2096915.1"/>
    <property type="molecule type" value="Genomic_DNA"/>
</dbReference>
<keyword evidence="14" id="KW-0133">Cell shape</keyword>
<keyword evidence="16" id="KW-1185">Reference proteome</keyword>
<evidence type="ECO:0000256" key="10">
    <source>
        <dbReference type="ARBA" id="ARBA00023251"/>
    </source>
</evidence>
<evidence type="ECO:0000313" key="15">
    <source>
        <dbReference type="EMBL" id="MFD2096915.1"/>
    </source>
</evidence>
<feature type="transmembrane region" description="Helical" evidence="14">
    <location>
        <begin position="85"/>
        <end position="102"/>
    </location>
</feature>
<dbReference type="PANTHER" id="PTHR30622">
    <property type="entry name" value="UNDECAPRENYL-DIPHOSPHATASE"/>
    <property type="match status" value="1"/>
</dbReference>
<dbReference type="EC" id="3.6.1.27" evidence="3 14"/>
<feature type="transmembrane region" description="Helical" evidence="14">
    <location>
        <begin position="6"/>
        <end position="29"/>
    </location>
</feature>
<dbReference type="Proteomes" id="UP001597380">
    <property type="component" value="Unassembled WGS sequence"/>
</dbReference>